<sequence length="45" mass="5306">MREPVTSENRHLRPTQLFCSGPNKAASRQTRLLLYDYRCERGQLI</sequence>
<reference evidence="2 3" key="1">
    <citation type="submission" date="2022-06" db="EMBL/GenBank/DDBJ databases">
        <title>Dynamics of rice microbiomes reveals core vertical transmitted seed endophytes.</title>
        <authorList>
            <person name="Liao K."/>
            <person name="Zhang X."/>
        </authorList>
    </citation>
    <scope>NUCLEOTIDE SEQUENCE [LARGE SCALE GENOMIC DNA]</scope>
    <source>
        <strain evidence="2 3">YT10-10-1</strain>
    </source>
</reference>
<evidence type="ECO:0000313" key="2">
    <source>
        <dbReference type="EMBL" id="MCW0401247.1"/>
    </source>
</evidence>
<comment type="caution">
    <text evidence="2">The sequence shown here is derived from an EMBL/GenBank/DDBJ whole genome shotgun (WGS) entry which is preliminary data.</text>
</comment>
<feature type="region of interest" description="Disordered" evidence="1">
    <location>
        <begin position="1"/>
        <end position="25"/>
    </location>
</feature>
<feature type="compositionally biased region" description="Basic and acidic residues" evidence="1">
    <location>
        <begin position="1"/>
        <end position="11"/>
    </location>
</feature>
<organism evidence="2 3">
    <name type="scientific">Xanthomonas sacchari</name>
    <dbReference type="NCBI Taxonomy" id="56458"/>
    <lineage>
        <taxon>Bacteria</taxon>
        <taxon>Pseudomonadati</taxon>
        <taxon>Pseudomonadota</taxon>
        <taxon>Gammaproteobacteria</taxon>
        <taxon>Lysobacterales</taxon>
        <taxon>Lysobacteraceae</taxon>
        <taxon>Xanthomonas</taxon>
    </lineage>
</organism>
<accession>A0ABT3E0D9</accession>
<protein>
    <submittedName>
        <fullName evidence="2">Uncharacterized protein</fullName>
    </submittedName>
</protein>
<evidence type="ECO:0000256" key="1">
    <source>
        <dbReference type="SAM" id="MobiDB-lite"/>
    </source>
</evidence>
<evidence type="ECO:0000313" key="3">
    <source>
        <dbReference type="Proteomes" id="UP001320843"/>
    </source>
</evidence>
<dbReference type="EMBL" id="JANFWR010000039">
    <property type="protein sequence ID" value="MCW0401247.1"/>
    <property type="molecule type" value="Genomic_DNA"/>
</dbReference>
<gene>
    <name evidence="2" type="ORF">NB700_003803</name>
</gene>
<dbReference type="Proteomes" id="UP001320843">
    <property type="component" value="Unassembled WGS sequence"/>
</dbReference>
<name>A0ABT3E0D9_9XANT</name>
<keyword evidence="3" id="KW-1185">Reference proteome</keyword>
<proteinExistence type="predicted"/>